<organism evidence="1 2">
    <name type="scientific">Tetraparma gracilis</name>
    <dbReference type="NCBI Taxonomy" id="2962635"/>
    <lineage>
        <taxon>Eukaryota</taxon>
        <taxon>Sar</taxon>
        <taxon>Stramenopiles</taxon>
        <taxon>Ochrophyta</taxon>
        <taxon>Bolidophyceae</taxon>
        <taxon>Parmales</taxon>
        <taxon>Triparmaceae</taxon>
        <taxon>Tetraparma</taxon>
    </lineage>
</organism>
<evidence type="ECO:0000313" key="1">
    <source>
        <dbReference type="EMBL" id="GMI33297.1"/>
    </source>
</evidence>
<name>A0ABQ6MTX9_9STRA</name>
<gene>
    <name evidence="1" type="ORF">TeGR_g12184</name>
</gene>
<comment type="caution">
    <text evidence="1">The sequence shown here is derived from an EMBL/GenBank/DDBJ whole genome shotgun (WGS) entry which is preliminary data.</text>
</comment>
<dbReference type="EMBL" id="BRYB01000580">
    <property type="protein sequence ID" value="GMI33297.1"/>
    <property type="molecule type" value="Genomic_DNA"/>
</dbReference>
<protein>
    <submittedName>
        <fullName evidence="1">Uncharacterized protein</fullName>
    </submittedName>
</protein>
<accession>A0ABQ6MTX9</accession>
<reference evidence="1 2" key="1">
    <citation type="journal article" date="2023" name="Commun. Biol.">
        <title>Genome analysis of Parmales, the sister group of diatoms, reveals the evolutionary specialization of diatoms from phago-mixotrophs to photoautotrophs.</title>
        <authorList>
            <person name="Ban H."/>
            <person name="Sato S."/>
            <person name="Yoshikawa S."/>
            <person name="Yamada K."/>
            <person name="Nakamura Y."/>
            <person name="Ichinomiya M."/>
            <person name="Sato N."/>
            <person name="Blanc-Mathieu R."/>
            <person name="Endo H."/>
            <person name="Kuwata A."/>
            <person name="Ogata H."/>
        </authorList>
    </citation>
    <scope>NUCLEOTIDE SEQUENCE [LARGE SCALE GENOMIC DNA]</scope>
</reference>
<evidence type="ECO:0000313" key="2">
    <source>
        <dbReference type="Proteomes" id="UP001165060"/>
    </source>
</evidence>
<dbReference type="Proteomes" id="UP001165060">
    <property type="component" value="Unassembled WGS sequence"/>
</dbReference>
<sequence length="92" mass="9268">MPKVLHSAITRIEQRFMKKGRPQDMLEALKAKLAAFGAEAEGAAGGAAEGAAGGAAEGAAGGAAVDDVVKVGVKVGVNLKVDSENSDSDFER</sequence>
<keyword evidence="2" id="KW-1185">Reference proteome</keyword>
<proteinExistence type="predicted"/>